<comment type="subcellular location">
    <subcellularLocation>
        <location evidence="1">Endomembrane system</location>
    </subcellularLocation>
</comment>
<dbReference type="PROSITE" id="PS51257">
    <property type="entry name" value="PROKAR_LIPOPROTEIN"/>
    <property type="match status" value="1"/>
</dbReference>
<keyword evidence="2" id="KW-0813">Transport</keyword>
<dbReference type="GO" id="GO:0042626">
    <property type="term" value="F:ATPase-coupled transmembrane transporter activity"/>
    <property type="evidence" value="ECO:0007669"/>
    <property type="project" value="InterPro"/>
</dbReference>
<dbReference type="EMBL" id="CP058215">
    <property type="protein sequence ID" value="QLC50733.1"/>
    <property type="molecule type" value="Genomic_DNA"/>
</dbReference>
<dbReference type="PANTHER" id="PTHR30024:SF42">
    <property type="entry name" value="ALIPHATIC SULFONATES-BINDING PROTEIN-RELATED"/>
    <property type="match status" value="1"/>
</dbReference>
<dbReference type="OrthoDB" id="10037at2157"/>
<evidence type="ECO:0000256" key="4">
    <source>
        <dbReference type="ARBA" id="ARBA00022519"/>
    </source>
</evidence>
<dbReference type="Proteomes" id="UP000509594">
    <property type="component" value="Chromosome"/>
</dbReference>
<dbReference type="CDD" id="cd13553">
    <property type="entry name" value="PBP2_NrtA_CpmA_like"/>
    <property type="match status" value="1"/>
</dbReference>
<dbReference type="KEGG" id="mzi:HWN40_11070"/>
<sequence>MDSRKFLKSSTFLILTILVAVAVLVSGCAEQGTDTGNETEGATVTELTFGYQPSTHQIAYLAAKDNGWWTEDLSPFGVETLNDNVFPTGAPEMQAMLSGELDVAYVGAAPVVAAIANGLDGKIVAAAQIQGSDIVLRNEYEYESPEDLKGLRIATFPPGTIQDTLLRNWLESNNIDPENDVTIVPMGPGDAMTAISAEQVDAVFLPHPAPTLIAEEGVGRSVVSSGEIQEDHACCVVVVSGDLIRENPEMVQQIVETHVRATEYTVENPDEAAQIFADDQDWDVEVVEQSINDWDGEWVSDPNLIVNSTVDYAQVQYELGYISAPLEQDDIFDLSFYEALDQ</sequence>
<dbReference type="InterPro" id="IPR010067">
    <property type="entry name" value="ABC_SsuA_sub-bd"/>
</dbReference>
<dbReference type="GO" id="GO:0016020">
    <property type="term" value="C:membrane"/>
    <property type="evidence" value="ECO:0007669"/>
    <property type="project" value="InterPro"/>
</dbReference>
<evidence type="ECO:0000256" key="3">
    <source>
        <dbReference type="ARBA" id="ARBA00022475"/>
    </source>
</evidence>
<name>A0A7D5E7K4_9EURY</name>
<dbReference type="AlphaFoldDB" id="A0A7D5E7K4"/>
<accession>A0A7D5E7K4</accession>
<evidence type="ECO:0000313" key="6">
    <source>
        <dbReference type="EMBL" id="QLC50733.1"/>
    </source>
</evidence>
<dbReference type="Gene3D" id="3.40.190.10">
    <property type="entry name" value="Periplasmic binding protein-like II"/>
    <property type="match status" value="2"/>
</dbReference>
<evidence type="ECO:0000313" key="7">
    <source>
        <dbReference type="Proteomes" id="UP000509594"/>
    </source>
</evidence>
<keyword evidence="5" id="KW-0472">Membrane</keyword>
<dbReference type="RefSeq" id="WP_176965788.1">
    <property type="nucleotide sequence ID" value="NZ_CP058215.1"/>
</dbReference>
<keyword evidence="7" id="KW-1185">Reference proteome</keyword>
<evidence type="ECO:0000256" key="1">
    <source>
        <dbReference type="ARBA" id="ARBA00004308"/>
    </source>
</evidence>
<protein>
    <submittedName>
        <fullName evidence="6">ABC transporter substrate-binding protein</fullName>
    </submittedName>
</protein>
<dbReference type="Pfam" id="PF13379">
    <property type="entry name" value="NMT1_2"/>
    <property type="match status" value="1"/>
</dbReference>
<organism evidence="6 7">
    <name type="scientific">Methanolobus zinderi</name>
    <dbReference type="NCBI Taxonomy" id="536044"/>
    <lineage>
        <taxon>Archaea</taxon>
        <taxon>Methanobacteriati</taxon>
        <taxon>Methanobacteriota</taxon>
        <taxon>Stenosarchaea group</taxon>
        <taxon>Methanomicrobia</taxon>
        <taxon>Methanosarcinales</taxon>
        <taxon>Methanosarcinaceae</taxon>
        <taxon>Methanolobus</taxon>
    </lineage>
</organism>
<reference evidence="6 7" key="1">
    <citation type="submission" date="2020-06" db="EMBL/GenBank/DDBJ databases">
        <title>Methanolobus halotolerans sp. nov., isolated from a saline lake Tus in Siberia.</title>
        <authorList>
            <person name="Shen Y."/>
            <person name="Chen S.-C."/>
            <person name="Lai M.-C."/>
            <person name="Huang H.-H."/>
            <person name="Chiu H.-H."/>
            <person name="Tang S.-L."/>
            <person name="Rogozin D.Y."/>
            <person name="Degermendzhy A.G."/>
        </authorList>
    </citation>
    <scope>NUCLEOTIDE SEQUENCE [LARGE SCALE GENOMIC DNA]</scope>
    <source>
        <strain evidence="6 7">DSM 21339</strain>
    </source>
</reference>
<proteinExistence type="predicted"/>
<keyword evidence="3" id="KW-1003">Cell membrane</keyword>
<dbReference type="SUPFAM" id="SSF53850">
    <property type="entry name" value="Periplasmic binding protein-like II"/>
    <property type="match status" value="1"/>
</dbReference>
<gene>
    <name evidence="6" type="ORF">HWN40_11070</name>
</gene>
<dbReference type="GeneID" id="55822223"/>
<dbReference type="GO" id="GO:0012505">
    <property type="term" value="C:endomembrane system"/>
    <property type="evidence" value="ECO:0007669"/>
    <property type="project" value="UniProtKB-SubCell"/>
</dbReference>
<evidence type="ECO:0000256" key="2">
    <source>
        <dbReference type="ARBA" id="ARBA00022448"/>
    </source>
</evidence>
<dbReference type="InterPro" id="IPR044527">
    <property type="entry name" value="NrtA/CpmA_ABC-bd_dom"/>
</dbReference>
<dbReference type="NCBIfam" id="TIGR01728">
    <property type="entry name" value="SsuA_fam"/>
    <property type="match status" value="1"/>
</dbReference>
<evidence type="ECO:0000256" key="5">
    <source>
        <dbReference type="ARBA" id="ARBA00023136"/>
    </source>
</evidence>
<keyword evidence="4" id="KW-0997">Cell inner membrane</keyword>
<dbReference type="PANTHER" id="PTHR30024">
    <property type="entry name" value="ALIPHATIC SULFONATES-BINDING PROTEIN-RELATED"/>
    <property type="match status" value="1"/>
</dbReference>